<protein>
    <submittedName>
        <fullName evidence="2">Uncharacterized protein</fullName>
    </submittedName>
</protein>
<feature type="region of interest" description="Disordered" evidence="1">
    <location>
        <begin position="64"/>
        <end position="101"/>
    </location>
</feature>
<dbReference type="EMBL" id="JAAAML010000002">
    <property type="protein sequence ID" value="MCO6409197.1"/>
    <property type="molecule type" value="Genomic_DNA"/>
</dbReference>
<proteinExistence type="predicted"/>
<evidence type="ECO:0000256" key="1">
    <source>
        <dbReference type="SAM" id="MobiDB-lite"/>
    </source>
</evidence>
<gene>
    <name evidence="2" type="ORF">GTW23_13515</name>
</gene>
<organism evidence="2 3">
    <name type="scientific">Hoeflea alexandrii</name>
    <dbReference type="NCBI Taxonomy" id="288436"/>
    <lineage>
        <taxon>Bacteria</taxon>
        <taxon>Pseudomonadati</taxon>
        <taxon>Pseudomonadota</taxon>
        <taxon>Alphaproteobacteria</taxon>
        <taxon>Hyphomicrobiales</taxon>
        <taxon>Rhizobiaceae</taxon>
        <taxon>Hoeflea</taxon>
    </lineage>
</organism>
<dbReference type="Proteomes" id="UP001320715">
    <property type="component" value="Unassembled WGS sequence"/>
</dbReference>
<feature type="region of interest" description="Disordered" evidence="1">
    <location>
        <begin position="1"/>
        <end position="26"/>
    </location>
</feature>
<name>A0ABT1CSM9_9HYPH</name>
<evidence type="ECO:0000313" key="2">
    <source>
        <dbReference type="EMBL" id="MCO6409197.1"/>
    </source>
</evidence>
<dbReference type="RefSeq" id="WP_152010696.1">
    <property type="nucleotide sequence ID" value="NZ_CP159480.1"/>
</dbReference>
<sequence>MRIDNSGKGAGSRPFPQAGKTRAERQEDAFMELHGGRGAQLIYRIVCLIDAAAGWVILLVRGSSGASRVTEAEHDGPVMKDRGKKKPCRLASATTPLKKHP</sequence>
<evidence type="ECO:0000313" key="3">
    <source>
        <dbReference type="Proteomes" id="UP001320715"/>
    </source>
</evidence>
<accession>A0ABT1CSM9</accession>
<reference evidence="2 3" key="1">
    <citation type="submission" date="2020-01" db="EMBL/GenBank/DDBJ databases">
        <title>Genomes of bacteria type strains.</title>
        <authorList>
            <person name="Chen J."/>
            <person name="Zhu S."/>
            <person name="Yang J."/>
        </authorList>
    </citation>
    <scope>NUCLEOTIDE SEQUENCE [LARGE SCALE GENOMIC DNA]</scope>
    <source>
        <strain evidence="2 3">DSM 16655</strain>
    </source>
</reference>
<keyword evidence="3" id="KW-1185">Reference proteome</keyword>
<feature type="compositionally biased region" description="Basic and acidic residues" evidence="1">
    <location>
        <begin position="70"/>
        <end position="81"/>
    </location>
</feature>
<comment type="caution">
    <text evidence="2">The sequence shown here is derived from an EMBL/GenBank/DDBJ whole genome shotgun (WGS) entry which is preliminary data.</text>
</comment>